<dbReference type="PIRSF" id="PIRSF016493">
    <property type="entry name" value="Glycyl_aminpptds"/>
    <property type="match status" value="1"/>
</dbReference>
<dbReference type="InterPro" id="IPR036034">
    <property type="entry name" value="PDZ_sf"/>
</dbReference>
<dbReference type="SUPFAM" id="SSF50156">
    <property type="entry name" value="PDZ domain-like"/>
    <property type="match status" value="1"/>
</dbReference>
<reference evidence="3 4" key="1">
    <citation type="submission" date="2020-01" db="EMBL/GenBank/DDBJ databases">
        <title>Genomes assembled from Gulf of Kutch pelagic sediment metagenomes.</title>
        <authorList>
            <person name="Chandrashekar M."/>
            <person name="Mahajan M.S."/>
            <person name="Dave K.J."/>
            <person name="Vatsa P."/>
            <person name="Nathani N.M."/>
        </authorList>
    </citation>
    <scope>NUCLEOTIDE SEQUENCE [LARGE SCALE GENOMIC DNA]</scope>
    <source>
        <strain evidence="3">KS3-K002</strain>
    </source>
</reference>
<accession>A0AAE5CAU5</accession>
<dbReference type="Gene3D" id="2.30.42.10">
    <property type="match status" value="1"/>
</dbReference>
<sequence>MSTKPAKSRSISFAVLGALAVLPLDAAAAAAAQEVTPTVAYTVTVDRPSTHIFSVEMEISNAASELDVSMPVWTPGSYLIREYERHVIGFAARVGTGDPLRWRKLDKNTWRVDAGGADRVVVTYDVYARDPGIRWSFLYADGGHVLGPNLFMYVAGATDLPTSARFELPAGWRLDGGIALSTDDGFAVEADSYHELIDTPLLIGRFSDASFDVNGVPHRILILGPHNADFVRLARDLKRMVEVCAELFGGLPYDRYAFVFLTITGGGGLEHANGTTIGLGDIDFEAEGDYRRVLGVSAHEFFHAWTVKRIQPPAFRPYDYERENYTDALWFYEGITSYYGERILHRAGLIESLSDPVDMVSDYRAIPGHGIQSAADASFNAWIHHYRRDEASHNYRTNYYSNGRVIGHLLELEIAGRTGGSRGLDDVMRLIWRRTREGATFDSDDIRVACEAVAGGSFQEFFDRYVFGVAEIPFGEFFALAGYELVVDEGATLARRRTGYLGAWFREANGRPVLAGLMREAPAWRDGLSYGDEILAVNGVQVTGLAALYDLLARYRPDDRIEFTISRFGARSIVHVTLGIVPTPVYRLIEVADPTEDQLAVREVWRQLGR</sequence>
<dbReference type="InterPro" id="IPR007963">
    <property type="entry name" value="Peptidase_M61_catalytic"/>
</dbReference>
<evidence type="ECO:0000256" key="1">
    <source>
        <dbReference type="SAM" id="SignalP"/>
    </source>
</evidence>
<comment type="caution">
    <text evidence="3">The sequence shown here is derived from an EMBL/GenBank/DDBJ whole genome shotgun (WGS) entry which is preliminary data.</text>
</comment>
<dbReference type="InterPro" id="IPR001478">
    <property type="entry name" value="PDZ"/>
</dbReference>
<dbReference type="PROSITE" id="PS50106">
    <property type="entry name" value="PDZ"/>
    <property type="match status" value="1"/>
</dbReference>
<feature type="chain" id="PRO_5041988124" evidence="1">
    <location>
        <begin position="27"/>
        <end position="610"/>
    </location>
</feature>
<feature type="domain" description="PDZ" evidence="2">
    <location>
        <begin position="490"/>
        <end position="545"/>
    </location>
</feature>
<dbReference type="Gene3D" id="2.60.40.3650">
    <property type="match status" value="1"/>
</dbReference>
<protein>
    <submittedName>
        <fullName evidence="3">M61 family metallopeptidase</fullName>
    </submittedName>
</protein>
<dbReference type="Proteomes" id="UP000702544">
    <property type="component" value="Unassembled WGS sequence"/>
</dbReference>
<proteinExistence type="predicted"/>
<evidence type="ECO:0000313" key="3">
    <source>
        <dbReference type="EMBL" id="NIR73695.1"/>
    </source>
</evidence>
<dbReference type="Pfam" id="PF17899">
    <property type="entry name" value="Peptidase_M61_N"/>
    <property type="match status" value="1"/>
</dbReference>
<name>A0AAE5CAU5_9BACT</name>
<evidence type="ECO:0000313" key="4">
    <source>
        <dbReference type="Proteomes" id="UP000702544"/>
    </source>
</evidence>
<dbReference type="Pfam" id="PF13180">
    <property type="entry name" value="PDZ_2"/>
    <property type="match status" value="1"/>
</dbReference>
<dbReference type="InterPro" id="IPR040756">
    <property type="entry name" value="Peptidase_M61_N"/>
</dbReference>
<dbReference type="AlphaFoldDB" id="A0AAE5CAU5"/>
<feature type="signal peptide" evidence="1">
    <location>
        <begin position="1"/>
        <end position="26"/>
    </location>
</feature>
<evidence type="ECO:0000259" key="2">
    <source>
        <dbReference type="PROSITE" id="PS50106"/>
    </source>
</evidence>
<gene>
    <name evidence="3" type="ORF">GWO12_01065</name>
</gene>
<dbReference type="EMBL" id="JAACAK010000009">
    <property type="protein sequence ID" value="NIR73695.1"/>
    <property type="molecule type" value="Genomic_DNA"/>
</dbReference>
<keyword evidence="1" id="KW-0732">Signal</keyword>
<dbReference type="SMART" id="SM00228">
    <property type="entry name" value="PDZ"/>
    <property type="match status" value="1"/>
</dbReference>
<dbReference type="Gene3D" id="1.10.390.10">
    <property type="entry name" value="Neutral Protease Domain 2"/>
    <property type="match status" value="1"/>
</dbReference>
<dbReference type="Pfam" id="PF05299">
    <property type="entry name" value="Peptidase_M61"/>
    <property type="match status" value="1"/>
</dbReference>
<organism evidence="3 4">
    <name type="scientific">Candidatus Kutchimonas denitrificans</name>
    <dbReference type="NCBI Taxonomy" id="3056748"/>
    <lineage>
        <taxon>Bacteria</taxon>
        <taxon>Pseudomonadati</taxon>
        <taxon>Gemmatimonadota</taxon>
        <taxon>Gemmatimonadia</taxon>
        <taxon>Candidatus Palauibacterales</taxon>
        <taxon>Candidatus Palauibacteraceae</taxon>
        <taxon>Candidatus Kutchimonas</taxon>
    </lineage>
</organism>
<dbReference type="InterPro" id="IPR024191">
    <property type="entry name" value="Peptidase_M61"/>
</dbReference>
<dbReference type="SUPFAM" id="SSF55486">
    <property type="entry name" value="Metalloproteases ('zincins'), catalytic domain"/>
    <property type="match status" value="1"/>
</dbReference>
<dbReference type="InterPro" id="IPR027268">
    <property type="entry name" value="Peptidase_M4/M1_CTD_sf"/>
</dbReference>